<comment type="caution">
    <text evidence="3">The sequence shown here is derived from an EMBL/GenBank/DDBJ whole genome shotgun (WGS) entry which is preliminary data.</text>
</comment>
<dbReference type="PANTHER" id="PTHR43279:SF1">
    <property type="entry name" value="CATECHOL-2,3-DIOXYGENASE"/>
    <property type="match status" value="1"/>
</dbReference>
<dbReference type="Pfam" id="PF00903">
    <property type="entry name" value="Glyoxalase"/>
    <property type="match status" value="2"/>
</dbReference>
<dbReference type="InterPro" id="IPR018146">
    <property type="entry name" value="Glyoxalase_1_CS"/>
</dbReference>
<dbReference type="Proteomes" id="UP000587942">
    <property type="component" value="Unassembled WGS sequence"/>
</dbReference>
<organism evidence="3 4">
    <name type="scientific">Mesobacillus selenatarsenatis</name>
    <dbReference type="NCBI Taxonomy" id="388741"/>
    <lineage>
        <taxon>Bacteria</taxon>
        <taxon>Bacillati</taxon>
        <taxon>Bacillota</taxon>
        <taxon>Bacilli</taxon>
        <taxon>Bacillales</taxon>
        <taxon>Bacillaceae</taxon>
        <taxon>Mesobacillus</taxon>
    </lineage>
</organism>
<evidence type="ECO:0000313" key="3">
    <source>
        <dbReference type="EMBL" id="NKE07523.1"/>
    </source>
</evidence>
<dbReference type="CDD" id="cd07255">
    <property type="entry name" value="VOC_BsCatE_like_N"/>
    <property type="match status" value="1"/>
</dbReference>
<dbReference type="RefSeq" id="WP_167833920.1">
    <property type="nucleotide sequence ID" value="NZ_JAAVUM010000017.1"/>
</dbReference>
<dbReference type="PANTHER" id="PTHR43279">
    <property type="entry name" value="CATECHOL-2,3-DIOXYGENASE"/>
    <property type="match status" value="1"/>
</dbReference>
<dbReference type="InterPro" id="IPR037523">
    <property type="entry name" value="VOC_core"/>
</dbReference>
<dbReference type="GO" id="GO:0004462">
    <property type="term" value="F:lactoylglutathione lyase activity"/>
    <property type="evidence" value="ECO:0007669"/>
    <property type="project" value="InterPro"/>
</dbReference>
<dbReference type="EMBL" id="JAAVUM010000017">
    <property type="protein sequence ID" value="NKE07523.1"/>
    <property type="molecule type" value="Genomic_DNA"/>
</dbReference>
<sequence>MSFHQPPVTFVSQVNLKVQSLERSLAFYQEVIGLKVYEKTDNSALLTADGKKVLLNIEKPSDVIPKKGRTTGLYHFALLLPNRSDLAKILKHFLQTGYPLQGASDHLVSEALYLADPDGNGIEIYTDRPASEWEWNEQHVVMATQALDAEDLLAEGADQSWNGLPEGTVMGHIHLHVAELAKTEEFYTKGLGFEVVSRYGPQALFISSGKYHHHIGLNTWNGVGAPKPSANSVGLESYTLVLADEGNLKNTVNRLRGIGAAVEEEKGIFITEDPSGNRIRLETAK</sequence>
<gene>
    <name evidence="3" type="ORF">GWK17_18915</name>
</gene>
<dbReference type="AlphaFoldDB" id="A0A846TG88"/>
<dbReference type="Gene3D" id="3.10.180.10">
    <property type="entry name" value="2,3-Dihydroxybiphenyl 1,2-Dioxygenase, domain 1"/>
    <property type="match status" value="2"/>
</dbReference>
<dbReference type="PROSITE" id="PS51819">
    <property type="entry name" value="VOC"/>
    <property type="match status" value="2"/>
</dbReference>
<accession>A0A846TG88</accession>
<proteinExistence type="predicted"/>
<dbReference type="GO" id="GO:0046872">
    <property type="term" value="F:metal ion binding"/>
    <property type="evidence" value="ECO:0007669"/>
    <property type="project" value="UniProtKB-KW"/>
</dbReference>
<feature type="domain" description="VOC" evidence="2">
    <location>
        <begin position="10"/>
        <end position="127"/>
    </location>
</feature>
<dbReference type="CDD" id="cd16359">
    <property type="entry name" value="VOC_BsCatE_like_C"/>
    <property type="match status" value="1"/>
</dbReference>
<dbReference type="InterPro" id="IPR029068">
    <property type="entry name" value="Glyas_Bleomycin-R_OHBP_Dase"/>
</dbReference>
<keyword evidence="1" id="KW-0479">Metal-binding</keyword>
<evidence type="ECO:0000313" key="4">
    <source>
        <dbReference type="Proteomes" id="UP000587942"/>
    </source>
</evidence>
<evidence type="ECO:0000256" key="1">
    <source>
        <dbReference type="ARBA" id="ARBA00022723"/>
    </source>
</evidence>
<dbReference type="SUPFAM" id="SSF54593">
    <property type="entry name" value="Glyoxalase/Bleomycin resistance protein/Dihydroxybiphenyl dioxygenase"/>
    <property type="match status" value="2"/>
</dbReference>
<feature type="domain" description="VOC" evidence="2">
    <location>
        <begin position="169"/>
        <end position="284"/>
    </location>
</feature>
<reference evidence="3 4" key="1">
    <citation type="submission" date="2020-03" db="EMBL/GenBank/DDBJ databases">
        <authorList>
            <person name="Sun Q."/>
        </authorList>
    </citation>
    <scope>NUCLEOTIDE SEQUENCE [LARGE SCALE GENOMIC DNA]</scope>
    <source>
        <strain evidence="3 4">KACC 21451</strain>
    </source>
</reference>
<protein>
    <submittedName>
        <fullName evidence="3">VOC family protein</fullName>
    </submittedName>
</protein>
<name>A0A846TG88_9BACI</name>
<dbReference type="PROSITE" id="PS00934">
    <property type="entry name" value="GLYOXALASE_I_1"/>
    <property type="match status" value="1"/>
</dbReference>
<evidence type="ECO:0000259" key="2">
    <source>
        <dbReference type="PROSITE" id="PS51819"/>
    </source>
</evidence>
<dbReference type="InterPro" id="IPR004360">
    <property type="entry name" value="Glyas_Fos-R_dOase_dom"/>
</dbReference>